<evidence type="ECO:0000313" key="2">
    <source>
        <dbReference type="EMBL" id="AHD24428.1"/>
    </source>
</evidence>
<name>V9XPX4_9MONO</name>
<accession>V9XPX4</accession>
<dbReference type="OrthoDB" id="26087at10239"/>
<dbReference type="InterPro" id="IPR009485">
    <property type="entry name" value="BDV_P10"/>
</dbReference>
<dbReference type="Pfam" id="PF06515">
    <property type="entry name" value="BDV_P10"/>
    <property type="match status" value="1"/>
</dbReference>
<protein>
    <submittedName>
        <fullName evidence="2">X protein</fullName>
    </submittedName>
</protein>
<evidence type="ECO:0000313" key="3">
    <source>
        <dbReference type="Proteomes" id="UP000232469"/>
    </source>
</evidence>
<sequence length="87" mass="9576">MSTDLHLTLLELIRRLNGISTIESGRFSRGGRRPADSTSGSVEISEKEENSKGCIDSASRATVENTQEEPIHDLRPRPKDRKGAAIE</sequence>
<keyword evidence="3" id="KW-1185">Reference proteome</keyword>
<feature type="region of interest" description="Disordered" evidence="1">
    <location>
        <begin position="23"/>
        <end position="87"/>
    </location>
</feature>
<reference evidence="2 3" key="1">
    <citation type="journal article" date="2014" name="Vet. Microbiol.">
        <title>Discovery of a new avian bornavirus genotype in estrildid finches (Estrildidae) in Germany.</title>
        <authorList>
            <person name="Rubbenstroth D."/>
            <person name="Schmidt V."/>
            <person name="Rinder M."/>
            <person name="Legler M."/>
            <person name="Corman V.M."/>
            <person name="Staeheli P."/>
        </authorList>
    </citation>
    <scope>NUCLEOTIDE SEQUENCE [LARGE SCALE GENOMIC DNA]</scope>
    <source>
        <strain evidence="2">VS-4707</strain>
    </source>
</reference>
<dbReference type="Proteomes" id="UP000232469">
    <property type="component" value="Segment"/>
</dbReference>
<dbReference type="EMBL" id="KF680099">
    <property type="protein sequence ID" value="AHD24428.1"/>
    <property type="molecule type" value="Viral_cRNA"/>
</dbReference>
<evidence type="ECO:0000256" key="1">
    <source>
        <dbReference type="SAM" id="MobiDB-lite"/>
    </source>
</evidence>
<organism evidence="2 3">
    <name type="scientific">Estrildid finch bornavirus 1</name>
    <dbReference type="NCBI Taxonomy" id="1715295"/>
    <lineage>
        <taxon>Viruses</taxon>
        <taxon>Riboviria</taxon>
        <taxon>Orthornavirae</taxon>
        <taxon>Negarnaviricota</taxon>
        <taxon>Haploviricotina</taxon>
        <taxon>Monjiviricetes</taxon>
        <taxon>Mononegavirales</taxon>
        <taxon>Bornaviridae</taxon>
        <taxon>Orthobornavirus</taxon>
        <taxon>Orthobornavirus estrildidae</taxon>
    </lineage>
</organism>
<proteinExistence type="predicted"/>
<dbReference type="KEGG" id="vg:37616249"/>
<dbReference type="GeneID" id="37616249"/>
<dbReference type="RefSeq" id="YP_009505424.1">
    <property type="nucleotide sequence ID" value="NC_038268.1"/>
</dbReference>
<gene>
    <name evidence="2" type="primary">X</name>
</gene>
<feature type="compositionally biased region" description="Basic and acidic residues" evidence="1">
    <location>
        <begin position="69"/>
        <end position="87"/>
    </location>
</feature>